<keyword evidence="8" id="KW-1185">Reference proteome</keyword>
<evidence type="ECO:0000256" key="4">
    <source>
        <dbReference type="ARBA" id="ARBA00022989"/>
    </source>
</evidence>
<dbReference type="EMBL" id="VTPS01000001">
    <property type="protein sequence ID" value="TZE83470.1"/>
    <property type="molecule type" value="Genomic_DNA"/>
</dbReference>
<reference evidence="7 8" key="1">
    <citation type="submission" date="2019-08" db="EMBL/GenBank/DDBJ databases">
        <title>Calorimonas adulescens gen. nov., sp. nov., an anaerobic thermophilic bacterium from Sakhalin hot spring.</title>
        <authorList>
            <person name="Khomyakova M.A."/>
            <person name="Merkel A.Y."/>
            <person name="Novikov A."/>
            <person name="Bonch-Osmolovskaya E.A."/>
            <person name="Slobodkin A.I."/>
        </authorList>
    </citation>
    <scope>NUCLEOTIDE SEQUENCE [LARGE SCALE GENOMIC DNA]</scope>
    <source>
        <strain evidence="7 8">A05MB</strain>
    </source>
</reference>
<keyword evidence="2" id="KW-0488">Methylation</keyword>
<dbReference type="GO" id="GO:0016020">
    <property type="term" value="C:membrane"/>
    <property type="evidence" value="ECO:0007669"/>
    <property type="project" value="UniProtKB-SubCell"/>
</dbReference>
<evidence type="ECO:0000256" key="1">
    <source>
        <dbReference type="ARBA" id="ARBA00004167"/>
    </source>
</evidence>
<dbReference type="InterPro" id="IPR045584">
    <property type="entry name" value="Pilin-like"/>
</dbReference>
<dbReference type="Pfam" id="PF07963">
    <property type="entry name" value="N_methyl"/>
    <property type="match status" value="1"/>
</dbReference>
<name>A0A5D8QFK2_9THEO</name>
<dbReference type="Proteomes" id="UP000322976">
    <property type="component" value="Unassembled WGS sequence"/>
</dbReference>
<protein>
    <submittedName>
        <fullName evidence="7">Type II secretion system protein</fullName>
    </submittedName>
</protein>
<keyword evidence="3 6" id="KW-0812">Transmembrane</keyword>
<keyword evidence="4 6" id="KW-1133">Transmembrane helix</keyword>
<comment type="caution">
    <text evidence="7">The sequence shown here is derived from an EMBL/GenBank/DDBJ whole genome shotgun (WGS) entry which is preliminary data.</text>
</comment>
<dbReference type="PANTHER" id="PTHR30093:SF44">
    <property type="entry name" value="TYPE II SECRETION SYSTEM CORE PROTEIN G"/>
    <property type="match status" value="1"/>
</dbReference>
<dbReference type="PROSITE" id="PS00409">
    <property type="entry name" value="PROKAR_NTER_METHYL"/>
    <property type="match status" value="1"/>
</dbReference>
<evidence type="ECO:0000313" key="7">
    <source>
        <dbReference type="EMBL" id="TZE83470.1"/>
    </source>
</evidence>
<dbReference type="SUPFAM" id="SSF54523">
    <property type="entry name" value="Pili subunits"/>
    <property type="match status" value="1"/>
</dbReference>
<evidence type="ECO:0000256" key="6">
    <source>
        <dbReference type="SAM" id="Phobius"/>
    </source>
</evidence>
<feature type="transmembrane region" description="Helical" evidence="6">
    <location>
        <begin position="16"/>
        <end position="36"/>
    </location>
</feature>
<proteinExistence type="predicted"/>
<evidence type="ECO:0000313" key="8">
    <source>
        <dbReference type="Proteomes" id="UP000322976"/>
    </source>
</evidence>
<gene>
    <name evidence="7" type="ORF">FWJ32_00865</name>
</gene>
<dbReference type="RefSeq" id="WP_149544088.1">
    <property type="nucleotide sequence ID" value="NZ_VTPS01000001.1"/>
</dbReference>
<evidence type="ECO:0000256" key="5">
    <source>
        <dbReference type="ARBA" id="ARBA00023136"/>
    </source>
</evidence>
<organism evidence="7 8">
    <name type="scientific">Calorimonas adulescens</name>
    <dbReference type="NCBI Taxonomy" id="2606906"/>
    <lineage>
        <taxon>Bacteria</taxon>
        <taxon>Bacillati</taxon>
        <taxon>Bacillota</taxon>
        <taxon>Clostridia</taxon>
        <taxon>Thermoanaerobacterales</taxon>
        <taxon>Thermoanaerobacteraceae</taxon>
        <taxon>Calorimonas</taxon>
    </lineage>
</organism>
<dbReference type="InterPro" id="IPR012902">
    <property type="entry name" value="N_methyl_site"/>
</dbReference>
<dbReference type="NCBIfam" id="TIGR02532">
    <property type="entry name" value="IV_pilin_GFxxxE"/>
    <property type="match status" value="1"/>
</dbReference>
<evidence type="ECO:0000256" key="3">
    <source>
        <dbReference type="ARBA" id="ARBA00022692"/>
    </source>
</evidence>
<dbReference type="PANTHER" id="PTHR30093">
    <property type="entry name" value="GENERAL SECRETION PATHWAY PROTEIN G"/>
    <property type="match status" value="1"/>
</dbReference>
<evidence type="ECO:0000256" key="2">
    <source>
        <dbReference type="ARBA" id="ARBA00022481"/>
    </source>
</evidence>
<comment type="subcellular location">
    <subcellularLocation>
        <location evidence="1">Membrane</location>
        <topology evidence="1">Single-pass membrane protein</topology>
    </subcellularLocation>
</comment>
<accession>A0A5D8QFK2</accession>
<sequence>MLNWIRKRMKRNQRGFTLIELIVVIAILGILAAIAIPNVTGSMNNARENADKSSATILAEATQRAIIDGKITGTGNVDLDDLLSWGYIDKIPTPQYNTSTNKSFIVEVVSRSGSNPLGVEVYYGTGNGGSTKGEELYP</sequence>
<keyword evidence="5 6" id="KW-0472">Membrane</keyword>
<dbReference type="AlphaFoldDB" id="A0A5D8QFK2"/>
<dbReference type="Gene3D" id="3.30.700.10">
    <property type="entry name" value="Glycoprotein, Type 4 Pilin"/>
    <property type="match status" value="1"/>
</dbReference>